<reference evidence="1 2" key="1">
    <citation type="journal article" date="2015" name="Stand. Genomic Sci.">
        <title>Genomic Encyclopedia of Bacterial and Archaeal Type Strains, Phase III: the genomes of soil and plant-associated and newly described type strains.</title>
        <authorList>
            <person name="Whitman W.B."/>
            <person name="Woyke T."/>
            <person name="Klenk H.P."/>
            <person name="Zhou Y."/>
            <person name="Lilburn T.G."/>
            <person name="Beck B.J."/>
            <person name="De Vos P."/>
            <person name="Vandamme P."/>
            <person name="Eisen J.A."/>
            <person name="Garrity G."/>
            <person name="Hugenholtz P."/>
            <person name="Kyrpides N.C."/>
        </authorList>
    </citation>
    <scope>NUCLEOTIDE SEQUENCE [LARGE SCALE GENOMIC DNA]</scope>
    <source>
        <strain evidence="1 2">VKM Ac-2538</strain>
    </source>
</reference>
<keyword evidence="2" id="KW-1185">Reference proteome</keyword>
<dbReference type="EMBL" id="SLWM01000003">
    <property type="protein sequence ID" value="TCO27412.1"/>
    <property type="molecule type" value="Genomic_DNA"/>
</dbReference>
<gene>
    <name evidence="1" type="ORF">EV644_103109</name>
</gene>
<comment type="caution">
    <text evidence="1">The sequence shown here is derived from an EMBL/GenBank/DDBJ whole genome shotgun (WGS) entry which is preliminary data.</text>
</comment>
<dbReference type="Proteomes" id="UP000295818">
    <property type="component" value="Unassembled WGS sequence"/>
</dbReference>
<dbReference type="RefSeq" id="WP_132190130.1">
    <property type="nucleotide sequence ID" value="NZ_SLWM01000003.1"/>
</dbReference>
<proteinExistence type="predicted"/>
<evidence type="ECO:0000313" key="2">
    <source>
        <dbReference type="Proteomes" id="UP000295818"/>
    </source>
</evidence>
<organism evidence="1 2">
    <name type="scientific">Kribbella orskensis</name>
    <dbReference type="NCBI Taxonomy" id="2512216"/>
    <lineage>
        <taxon>Bacteria</taxon>
        <taxon>Bacillati</taxon>
        <taxon>Actinomycetota</taxon>
        <taxon>Actinomycetes</taxon>
        <taxon>Propionibacteriales</taxon>
        <taxon>Kribbellaceae</taxon>
        <taxon>Kribbella</taxon>
    </lineage>
</organism>
<name>A0ABY2BP64_9ACTN</name>
<sequence length="278" mass="29987">MQVSKLHLPGEPDLTPLDRRALAALTRDLSAVDSIWSRLDVAMLTPPAAGSVASADLTDKLHAYAHDHAAMSLRASVDHLMAWRTLLRAGEIPIYAHLSLLRTAHEAALMAYWLAEPAIDARSRLGRGVAAQAADYDERRKLEDAIGLTVVAPPAKLAVDRLSDLMKAADGLGLVCLNKKGQQVLAVGLPATVELFDLYESVERGAKAQSLYRFYSGYAHAKQWALSRGAQPQAPLDHLGRTVARIEGSALVAVGATRRAVEALDRATTAYEMLRATI</sequence>
<evidence type="ECO:0000313" key="1">
    <source>
        <dbReference type="EMBL" id="TCO27412.1"/>
    </source>
</evidence>
<accession>A0ABY2BP64</accession>
<protein>
    <submittedName>
        <fullName evidence="1">Uncharacterized protein</fullName>
    </submittedName>
</protein>